<reference evidence="3 4" key="1">
    <citation type="submission" date="2023-06" db="EMBL/GenBank/DDBJ databases">
        <title>Azospirillum isscasensis sp.nov, a bacterium isolated from rhizosphere soil of rice.</title>
        <authorList>
            <person name="Wang H."/>
        </authorList>
    </citation>
    <scope>NUCLEOTIDE SEQUENCE [LARGE SCALE GENOMIC DNA]</scope>
    <source>
        <strain evidence="3 4">C340-1</strain>
    </source>
</reference>
<dbReference type="CDD" id="cd03358">
    <property type="entry name" value="LbH_WxcM_N_like"/>
    <property type="match status" value="1"/>
</dbReference>
<dbReference type="Proteomes" id="UP001227317">
    <property type="component" value="Unassembled WGS sequence"/>
</dbReference>
<dbReference type="InterPro" id="IPR055170">
    <property type="entry name" value="GFO_IDH_MocA-like_dom"/>
</dbReference>
<dbReference type="Pfam" id="PF14602">
    <property type="entry name" value="Hexapep_2"/>
    <property type="match status" value="1"/>
</dbReference>
<dbReference type="Pfam" id="PF01408">
    <property type="entry name" value="GFO_IDH_MocA"/>
    <property type="match status" value="1"/>
</dbReference>
<proteinExistence type="predicted"/>
<dbReference type="InterPro" id="IPR051450">
    <property type="entry name" value="Gfo/Idh/MocA_Oxidoreductases"/>
</dbReference>
<name>A0ABU0WND8_9PROT</name>
<keyword evidence="4" id="KW-1185">Reference proteome</keyword>
<evidence type="ECO:0000313" key="4">
    <source>
        <dbReference type="Proteomes" id="UP001227317"/>
    </source>
</evidence>
<feature type="non-terminal residue" evidence="3">
    <location>
        <position position="521"/>
    </location>
</feature>
<accession>A0ABU0WND8</accession>
<protein>
    <submittedName>
        <fullName evidence="3">Gfo/Idh/MocA family oxidoreductase</fullName>
    </submittedName>
</protein>
<gene>
    <name evidence="3" type="ORF">QSG27_21745</name>
</gene>
<dbReference type="RefSeq" id="WP_306709799.1">
    <property type="nucleotide sequence ID" value="NZ_JAUJFI010000135.1"/>
</dbReference>
<dbReference type="Pfam" id="PF22725">
    <property type="entry name" value="GFO_IDH_MocA_C3"/>
    <property type="match status" value="1"/>
</dbReference>
<dbReference type="PANTHER" id="PTHR43377:SF6">
    <property type="entry name" value="GFO_IDH_MOCA-LIKE OXIDOREDUCTASE N-TERMINAL DOMAIN-CONTAINING PROTEIN"/>
    <property type="match status" value="1"/>
</dbReference>
<dbReference type="InterPro" id="IPR001451">
    <property type="entry name" value="Hexapep"/>
</dbReference>
<dbReference type="InterPro" id="IPR036291">
    <property type="entry name" value="NAD(P)-bd_dom_sf"/>
</dbReference>
<organism evidence="3 4">
    <name type="scientific">Azospirillum isscasi</name>
    <dbReference type="NCBI Taxonomy" id="3053926"/>
    <lineage>
        <taxon>Bacteria</taxon>
        <taxon>Pseudomonadati</taxon>
        <taxon>Pseudomonadota</taxon>
        <taxon>Alphaproteobacteria</taxon>
        <taxon>Rhodospirillales</taxon>
        <taxon>Azospirillaceae</taxon>
        <taxon>Azospirillum</taxon>
    </lineage>
</organism>
<comment type="caution">
    <text evidence="3">The sequence shown here is derived from an EMBL/GenBank/DDBJ whole genome shotgun (WGS) entry which is preliminary data.</text>
</comment>
<feature type="domain" description="Gfo/Idh/MocA-like oxidoreductase N-terminal" evidence="1">
    <location>
        <begin position="17"/>
        <end position="130"/>
    </location>
</feature>
<evidence type="ECO:0000259" key="2">
    <source>
        <dbReference type="Pfam" id="PF22725"/>
    </source>
</evidence>
<dbReference type="Gene3D" id="2.160.10.10">
    <property type="entry name" value="Hexapeptide repeat proteins"/>
    <property type="match status" value="1"/>
</dbReference>
<dbReference type="PANTHER" id="PTHR43377">
    <property type="entry name" value="BILIVERDIN REDUCTASE A"/>
    <property type="match status" value="1"/>
</dbReference>
<evidence type="ECO:0000313" key="3">
    <source>
        <dbReference type="EMBL" id="MDQ2105337.1"/>
    </source>
</evidence>
<sequence length="521" mass="56584">MSDPQLTPASTPSALPVAVIGCGAWGKNLVRNFHQLKALAAVHDANPAAAAQVGARYDVPARGLAEILDDPALPAVVIATPAETHYRLALAALTAGKHVFVEKPLALAVGEAEELVRLAEARGRVLMVGHLLQYHPAFLALKAFVDEGRLGRVEYLYSNRLNLGKVRREENALWSFAPHDISMILSLVGTGPERVQAVGAAYLHKVIADVTTTHLSFPGGEQAHIFVSWLHPVKEQKLVVVGDRGMAVFDDGLDWPEKLRLYPHRIDWISGVPTPAKAEALPVELEPAEPLLLECAHFLECLTLGRRPRTDGAEGLRVLRVLQEAQRTMDEERSRKPEPAARPSFPGVSVHETACIDARVEIGPGTRIWHFSHILPDTRIGRGCTIGQNVVIGPRVEVGERCSIQNNVHLFAGVTLEDGVFCGPSCVFTNVVNPRAEVERKSEFRPTLVRRGATIGANATIVCGHTLGAYCMVGAGAVVTRDVPPFALMVGNPARRIGWVSHDGERLGHDLVCPRSGRRYR</sequence>
<dbReference type="Gene3D" id="3.40.50.720">
    <property type="entry name" value="NAD(P)-binding Rossmann-like Domain"/>
    <property type="match status" value="1"/>
</dbReference>
<dbReference type="SUPFAM" id="SSF51735">
    <property type="entry name" value="NAD(P)-binding Rossmann-fold domains"/>
    <property type="match status" value="1"/>
</dbReference>
<dbReference type="SUPFAM" id="SSF51161">
    <property type="entry name" value="Trimeric LpxA-like enzymes"/>
    <property type="match status" value="1"/>
</dbReference>
<dbReference type="SUPFAM" id="SSF55347">
    <property type="entry name" value="Glyceraldehyde-3-phosphate dehydrogenase-like, C-terminal domain"/>
    <property type="match status" value="1"/>
</dbReference>
<dbReference type="Pfam" id="PF00132">
    <property type="entry name" value="Hexapep"/>
    <property type="match status" value="1"/>
</dbReference>
<dbReference type="InterPro" id="IPR011004">
    <property type="entry name" value="Trimer_LpxA-like_sf"/>
</dbReference>
<feature type="domain" description="GFO/IDH/MocA-like oxidoreductase" evidence="2">
    <location>
        <begin position="138"/>
        <end position="247"/>
    </location>
</feature>
<dbReference type="EMBL" id="JAUJFI010000135">
    <property type="protein sequence ID" value="MDQ2105337.1"/>
    <property type="molecule type" value="Genomic_DNA"/>
</dbReference>
<dbReference type="InterPro" id="IPR000683">
    <property type="entry name" value="Gfo/Idh/MocA-like_OxRdtase_N"/>
</dbReference>
<dbReference type="Gene3D" id="3.30.360.10">
    <property type="entry name" value="Dihydrodipicolinate Reductase, domain 2"/>
    <property type="match status" value="1"/>
</dbReference>
<evidence type="ECO:0000259" key="1">
    <source>
        <dbReference type="Pfam" id="PF01408"/>
    </source>
</evidence>